<dbReference type="SUPFAM" id="SSF110849">
    <property type="entry name" value="ParB/Sulfiredoxin"/>
    <property type="match status" value="1"/>
</dbReference>
<gene>
    <name evidence="2" type="ORF">HCG48_24455</name>
</gene>
<organism evidence="2 3">
    <name type="scientific">Oxynema aestuarii AP17</name>
    <dbReference type="NCBI Taxonomy" id="2064643"/>
    <lineage>
        <taxon>Bacteria</taxon>
        <taxon>Bacillati</taxon>
        <taxon>Cyanobacteriota</taxon>
        <taxon>Cyanophyceae</taxon>
        <taxon>Oscillatoriophycideae</taxon>
        <taxon>Oscillatoriales</taxon>
        <taxon>Oscillatoriaceae</taxon>
        <taxon>Oxynema</taxon>
        <taxon>Oxynema aestuarii</taxon>
    </lineage>
</organism>
<name>A0A6H1U5P8_9CYAN</name>
<keyword evidence="3" id="KW-1185">Reference proteome</keyword>
<dbReference type="InterPro" id="IPR004919">
    <property type="entry name" value="GmrSD_N"/>
</dbReference>
<dbReference type="Pfam" id="PF03235">
    <property type="entry name" value="GmrSD_N"/>
    <property type="match status" value="1"/>
</dbReference>
<accession>A0A6H1U5P8</accession>
<feature type="domain" description="GmrSD restriction endonucleases N-terminal" evidence="1">
    <location>
        <begin position="64"/>
        <end position="201"/>
    </location>
</feature>
<dbReference type="PANTHER" id="PTHR39639:SF1">
    <property type="entry name" value="DUF262 DOMAIN-CONTAINING PROTEIN"/>
    <property type="match status" value="1"/>
</dbReference>
<dbReference type="RefSeq" id="WP_168571509.1">
    <property type="nucleotide sequence ID" value="NZ_CP051167.1"/>
</dbReference>
<dbReference type="PANTHER" id="PTHR39639">
    <property type="entry name" value="CHROMOSOME 16, WHOLE GENOME SHOTGUN SEQUENCE"/>
    <property type="match status" value="1"/>
</dbReference>
<sequence length="392" mass="46141">MTLAPVEERMWGQSSTKTAHSVANKDIDLNIRYESREQRILTEINREKLPSFVESLKKPGYMDLRPFYQRRKRWDIKKQSQLIESFLINIPVPPIVLYEQDYNCYEVMDGQQRITAIQEFYEDKLILKGLELWPELNDLNYSKLPSKIKAGIDRRSISSIVIITESTKNPEEALFLKQKTFERLNTGGIALTPQEVRNCLYQGKFNELLFELSKNPIFVRAWQIHGEDSTDSHNNKTSKMYEKMEDIELILRFFALRNVEYFQGGIKKFLDLYMMKSLNFKDNDINDLRSIFNQTIELASEIYGNHLFCPYDLEQRTWKTKPYKAFYDAIMVGFSKYLDYATTWKSKKEIIVEQTKQIFTQPQSSLLMGGGKSKAEIQQRLQLFENLLTNLI</sequence>
<protein>
    <submittedName>
        <fullName evidence="2">DUF262 domain-containing protein</fullName>
    </submittedName>
</protein>
<dbReference type="EMBL" id="CP051167">
    <property type="protein sequence ID" value="QIZ73363.1"/>
    <property type="molecule type" value="Genomic_DNA"/>
</dbReference>
<evidence type="ECO:0000259" key="1">
    <source>
        <dbReference type="Pfam" id="PF03235"/>
    </source>
</evidence>
<evidence type="ECO:0000313" key="3">
    <source>
        <dbReference type="Proteomes" id="UP000500857"/>
    </source>
</evidence>
<dbReference type="Proteomes" id="UP000500857">
    <property type="component" value="Chromosome"/>
</dbReference>
<evidence type="ECO:0000313" key="2">
    <source>
        <dbReference type="EMBL" id="QIZ73363.1"/>
    </source>
</evidence>
<dbReference type="AlphaFoldDB" id="A0A6H1U5P8"/>
<dbReference type="KEGG" id="oxy:HCG48_24455"/>
<dbReference type="InterPro" id="IPR036086">
    <property type="entry name" value="ParB/Sulfiredoxin_sf"/>
</dbReference>
<reference evidence="2 3" key="1">
    <citation type="submission" date="2020-04" db="EMBL/GenBank/DDBJ databases">
        <authorList>
            <person name="Basu S."/>
            <person name="Maruthanayagam V."/>
            <person name="Chakraborty S."/>
            <person name="Pramanik A."/>
            <person name="Mukherjee J."/>
            <person name="Brink B."/>
        </authorList>
    </citation>
    <scope>NUCLEOTIDE SEQUENCE [LARGE SCALE GENOMIC DNA]</scope>
    <source>
        <strain evidence="2 3">AP17</strain>
    </source>
</reference>
<proteinExistence type="predicted"/>